<feature type="region of interest" description="Disordered" evidence="1">
    <location>
        <begin position="366"/>
        <end position="395"/>
    </location>
</feature>
<dbReference type="OrthoDB" id="6773637at2759"/>
<sequence length="549" mass="60436">MILGLDWLNEHQAKLQVGGKILLDVSTPRQYTRNAANARTPDTLECAATNEQNESSGGTVGIEHEVLHMPARADCDACQASKLQTMRAPRRTQTPQFAGFNDIVSVDLVDPTTYGICGARLLLTHRDAATGWLVEVPLANKTAESALTAFLDIQSGRGWPRLVRSNEGREFQGAFEVALQANLAVHESGPAHRPNTHATHERVHWDLNAGVRALLLTAGLEPEWLTFAAKYWANARNAAWKSKDGIAPYQARYGRKWERDIPPFGSKVYIMAAERAKFHPTGTLSRVMGIRFPSPTTNRTPLNVLAIRLDELHPSVAKWVGEWSLSTRVFPSEEQHYNESAVDRIMPEWHAVLDSDGDRTPECARSKEHGEENAQIQQEHDIDVPTTTASKEKCERRSWSTELDDALRAGCVAYGPKWKTICDTGGEALSGVGSLAFRSHASAIGLLEEKGTGLGKHRRGRTAWNIRARQAVLNVAQQMQSESERAARREGAAPGSNSLHLGVAEVVSFATHLRTHARCLAFTIEMDTLISSGALPFQKALGQYEAARV</sequence>
<protein>
    <recommendedName>
        <fullName evidence="2">Integrase catalytic domain-containing protein</fullName>
    </recommendedName>
</protein>
<reference evidence="4" key="1">
    <citation type="journal article" date="2019" name="Nat. Commun.">
        <title>Expansion of phycobilisome linker gene families in mesophilic red algae.</title>
        <authorList>
            <person name="Lee J."/>
            <person name="Kim D."/>
            <person name="Bhattacharya D."/>
            <person name="Yoon H.S."/>
        </authorList>
    </citation>
    <scope>NUCLEOTIDE SEQUENCE [LARGE SCALE GENOMIC DNA]</scope>
    <source>
        <strain evidence="4">CCMP 1328</strain>
    </source>
</reference>
<gene>
    <name evidence="3" type="ORF">FVE85_7769</name>
</gene>
<dbReference type="InterPro" id="IPR036397">
    <property type="entry name" value="RNaseH_sf"/>
</dbReference>
<dbReference type="Gene3D" id="3.30.420.10">
    <property type="entry name" value="Ribonuclease H-like superfamily/Ribonuclease H"/>
    <property type="match status" value="1"/>
</dbReference>
<evidence type="ECO:0000313" key="3">
    <source>
        <dbReference type="EMBL" id="KAA8491348.1"/>
    </source>
</evidence>
<name>A0A5J4YJD8_PORPP</name>
<organism evidence="3 4">
    <name type="scientific">Porphyridium purpureum</name>
    <name type="common">Red alga</name>
    <name type="synonym">Porphyridium cruentum</name>
    <dbReference type="NCBI Taxonomy" id="35688"/>
    <lineage>
        <taxon>Eukaryota</taxon>
        <taxon>Rhodophyta</taxon>
        <taxon>Bangiophyceae</taxon>
        <taxon>Porphyridiales</taxon>
        <taxon>Porphyridiaceae</taxon>
        <taxon>Porphyridium</taxon>
    </lineage>
</organism>
<dbReference type="SUPFAM" id="SSF53098">
    <property type="entry name" value="Ribonuclease H-like"/>
    <property type="match status" value="1"/>
</dbReference>
<dbReference type="InterPro" id="IPR001584">
    <property type="entry name" value="Integrase_cat-core"/>
</dbReference>
<dbReference type="PROSITE" id="PS50994">
    <property type="entry name" value="INTEGRASE"/>
    <property type="match status" value="1"/>
</dbReference>
<dbReference type="GO" id="GO:0015074">
    <property type="term" value="P:DNA integration"/>
    <property type="evidence" value="ECO:0007669"/>
    <property type="project" value="InterPro"/>
</dbReference>
<evidence type="ECO:0000259" key="2">
    <source>
        <dbReference type="PROSITE" id="PS50994"/>
    </source>
</evidence>
<dbReference type="Proteomes" id="UP000324585">
    <property type="component" value="Unassembled WGS sequence"/>
</dbReference>
<dbReference type="AlphaFoldDB" id="A0A5J4YJD8"/>
<evidence type="ECO:0000313" key="4">
    <source>
        <dbReference type="Proteomes" id="UP000324585"/>
    </source>
</evidence>
<dbReference type="GO" id="GO:0003676">
    <property type="term" value="F:nucleic acid binding"/>
    <property type="evidence" value="ECO:0007669"/>
    <property type="project" value="InterPro"/>
</dbReference>
<evidence type="ECO:0000256" key="1">
    <source>
        <dbReference type="SAM" id="MobiDB-lite"/>
    </source>
</evidence>
<proteinExistence type="predicted"/>
<feature type="compositionally biased region" description="Basic and acidic residues" evidence="1">
    <location>
        <begin position="366"/>
        <end position="383"/>
    </location>
</feature>
<dbReference type="EMBL" id="VRMN01000014">
    <property type="protein sequence ID" value="KAA8491348.1"/>
    <property type="molecule type" value="Genomic_DNA"/>
</dbReference>
<dbReference type="InterPro" id="IPR012337">
    <property type="entry name" value="RNaseH-like_sf"/>
</dbReference>
<comment type="caution">
    <text evidence="3">The sequence shown here is derived from an EMBL/GenBank/DDBJ whole genome shotgun (WGS) entry which is preliminary data.</text>
</comment>
<accession>A0A5J4YJD8</accession>
<keyword evidence="4" id="KW-1185">Reference proteome</keyword>
<feature type="domain" description="Integrase catalytic" evidence="2">
    <location>
        <begin position="91"/>
        <end position="256"/>
    </location>
</feature>